<dbReference type="Pfam" id="PF19032">
    <property type="entry name" value="Intu_longin_2"/>
    <property type="match status" value="1"/>
</dbReference>
<feature type="region of interest" description="Disordered" evidence="1">
    <location>
        <begin position="123"/>
        <end position="144"/>
    </location>
</feature>
<feature type="compositionally biased region" description="Low complexity" evidence="1">
    <location>
        <begin position="126"/>
        <end position="135"/>
    </location>
</feature>
<reference evidence="4 5" key="1">
    <citation type="submission" date="2016-03" db="EMBL/GenBank/DDBJ databases">
        <title>Trachymyrmex septentrionalis WGS genome.</title>
        <authorList>
            <person name="Nygaard S."/>
            <person name="Hu H."/>
            <person name="Boomsma J."/>
            <person name="Zhang G."/>
        </authorList>
    </citation>
    <scope>NUCLEOTIDE SEQUENCE [LARGE SCALE GENOMIC DNA]</scope>
    <source>
        <strain evidence="4">Tsep2-gDNA-1</strain>
        <tissue evidence="4">Whole body</tissue>
    </source>
</reference>
<feature type="domain" description="CCZ1/INTU/HPS4 third Longin" evidence="3">
    <location>
        <begin position="731"/>
        <end position="849"/>
    </location>
</feature>
<keyword evidence="5" id="KW-1185">Reference proteome</keyword>
<dbReference type="InterPro" id="IPR043988">
    <property type="entry name" value="CCZ1/INTU_longin_2"/>
</dbReference>
<feature type="domain" description="CCZ1/INTU second Longin" evidence="2">
    <location>
        <begin position="430"/>
        <end position="550"/>
    </location>
</feature>
<dbReference type="InterPro" id="IPR039151">
    <property type="entry name" value="INTU"/>
</dbReference>
<dbReference type="EMBL" id="KQ981993">
    <property type="protein sequence ID" value="KYN31102.1"/>
    <property type="molecule type" value="Genomic_DNA"/>
</dbReference>
<dbReference type="Pfam" id="PF19033">
    <property type="entry name" value="Intu_longin_3"/>
    <property type="match status" value="1"/>
</dbReference>
<evidence type="ECO:0000313" key="5">
    <source>
        <dbReference type="Proteomes" id="UP000078541"/>
    </source>
</evidence>
<dbReference type="PANTHER" id="PTHR21082">
    <property type="entry name" value="PROTEIN INTURNED"/>
    <property type="match status" value="1"/>
</dbReference>
<dbReference type="GO" id="GO:0016192">
    <property type="term" value="P:vesicle-mediated transport"/>
    <property type="evidence" value="ECO:0007669"/>
    <property type="project" value="InterPro"/>
</dbReference>
<name>A0A195ET64_9HYME</name>
<dbReference type="PANTHER" id="PTHR21082:SF4">
    <property type="entry name" value="PROTEIN INTURNED"/>
    <property type="match status" value="1"/>
</dbReference>
<proteinExistence type="predicted"/>
<dbReference type="GO" id="GO:0007399">
    <property type="term" value="P:nervous system development"/>
    <property type="evidence" value="ECO:0007669"/>
    <property type="project" value="TreeGrafter"/>
</dbReference>
<dbReference type="GO" id="GO:0005929">
    <property type="term" value="C:cilium"/>
    <property type="evidence" value="ECO:0007669"/>
    <property type="project" value="TreeGrafter"/>
</dbReference>
<dbReference type="AlphaFoldDB" id="A0A195ET64"/>
<evidence type="ECO:0000313" key="4">
    <source>
        <dbReference type="EMBL" id="KYN31102.1"/>
    </source>
</evidence>
<dbReference type="InterPro" id="IPR036034">
    <property type="entry name" value="PDZ_sf"/>
</dbReference>
<accession>A0A195ET64</accession>
<evidence type="ECO:0000259" key="3">
    <source>
        <dbReference type="Pfam" id="PF19033"/>
    </source>
</evidence>
<dbReference type="GO" id="GO:0005737">
    <property type="term" value="C:cytoplasm"/>
    <property type="evidence" value="ECO:0007669"/>
    <property type="project" value="TreeGrafter"/>
</dbReference>
<organism evidence="4 5">
    <name type="scientific">Trachymyrmex septentrionalis</name>
    <dbReference type="NCBI Taxonomy" id="34720"/>
    <lineage>
        <taxon>Eukaryota</taxon>
        <taxon>Metazoa</taxon>
        <taxon>Ecdysozoa</taxon>
        <taxon>Arthropoda</taxon>
        <taxon>Hexapoda</taxon>
        <taxon>Insecta</taxon>
        <taxon>Pterygota</taxon>
        <taxon>Neoptera</taxon>
        <taxon>Endopterygota</taxon>
        <taxon>Hymenoptera</taxon>
        <taxon>Apocrita</taxon>
        <taxon>Aculeata</taxon>
        <taxon>Formicoidea</taxon>
        <taxon>Formicidae</taxon>
        <taxon>Myrmicinae</taxon>
        <taxon>Trachymyrmex</taxon>
    </lineage>
</organism>
<feature type="compositionally biased region" description="Low complexity" evidence="1">
    <location>
        <begin position="37"/>
        <end position="51"/>
    </location>
</feature>
<dbReference type="InterPro" id="IPR043989">
    <property type="entry name" value="CCZ1/INTU/HSP4_longin_3"/>
</dbReference>
<dbReference type="GO" id="GO:0001736">
    <property type="term" value="P:establishment of planar polarity"/>
    <property type="evidence" value="ECO:0007669"/>
    <property type="project" value="InterPro"/>
</dbReference>
<dbReference type="SUPFAM" id="SSF50156">
    <property type="entry name" value="PDZ domain-like"/>
    <property type="match status" value="1"/>
</dbReference>
<sequence>MSEAENKNALLKSKCEQSDQPYSTDIYNEDDHDWWASDSGSSTGSYYSDTGSSVVEWESEIGPTGEVFYVESAEESLLENPTILENDIESPQPELTRRRSTRAGKLFRLIRRKESKRWSTRNKRINNSAATNNATAEEKGDGSKEVKFQDFQAGEIRQVTLWVDPERRHKLGRRATLCEAYFGITPSAFSDKVRVMVAGFIPDGEAMKKRNIKIGDWLRSINSNNVTFQNLDRILSEITTPSNVTLELQRVAGVDVTAKLPKVNEPKQSILAQYLVNKESSNFFMESLLNYPLGVTYLKTADLSEMGQELQGVLYTFPRSETKNVHSSLCIARGAFITLNHLLPSIVGTEPLRLTNIKDSYKEADIKKKPQNSTESVENYKFRSAFSVASFIQLPRDAQIQIDAALSEMEAMDYRDWNEDPMDCKRLYTILGSCIYHKSHLLGSHLPHEDLIDVHSFLRHNGLLNLVSQEQVKCLVLWKQIYPSSCNRGNIDSNDSSQLLISNGKWFLLVVGYGHDLLAVLLESGGCTAKYSDAIGPDVFYVEEAQETLKHVQKIGVTVLASKWITSNTRPEVIPYEEHTTTKASSSITENLFGLIKSTSDAQTVSSKQNVNPAISKKPQELPSILKKRNPEENPVILGSVYSLQTSEDSLSQGTGGVSEMSDEAMPILGRRAIREKINSASRYSDDSDSDIDIYKSDSNVLTMDISNIRENLLNQAEYLIPQKLTAGDKNYLYHYVQLDMVEGILLTSIPIQNTSKDNKILVNFNKCVHVIHKLLRNTVRFKMLNQDIDKTVINKSLIAVKEHGVLFEWENTAFWVIGRLYTSPHPKELYVCHQDSAPQNLIEIAFRLHS</sequence>
<protein>
    <submittedName>
        <fullName evidence="4">PDZ domain-containing protein 6</fullName>
    </submittedName>
</protein>
<evidence type="ECO:0000256" key="1">
    <source>
        <dbReference type="SAM" id="MobiDB-lite"/>
    </source>
</evidence>
<evidence type="ECO:0000259" key="2">
    <source>
        <dbReference type="Pfam" id="PF19032"/>
    </source>
</evidence>
<dbReference type="Proteomes" id="UP000078541">
    <property type="component" value="Unassembled WGS sequence"/>
</dbReference>
<dbReference type="STRING" id="34720.A0A195ET64"/>
<dbReference type="GO" id="GO:0060271">
    <property type="term" value="P:cilium assembly"/>
    <property type="evidence" value="ECO:0007669"/>
    <property type="project" value="InterPro"/>
</dbReference>
<feature type="region of interest" description="Disordered" evidence="1">
    <location>
        <begin position="1"/>
        <end position="51"/>
    </location>
</feature>
<gene>
    <name evidence="4" type="ORF">ALC56_14914</name>
</gene>